<dbReference type="SUPFAM" id="SSF103473">
    <property type="entry name" value="MFS general substrate transporter"/>
    <property type="match status" value="1"/>
</dbReference>
<dbReference type="PANTHER" id="PTHR23504">
    <property type="entry name" value="MAJOR FACILITATOR SUPERFAMILY DOMAIN-CONTAINING PROTEIN 10"/>
    <property type="match status" value="1"/>
</dbReference>
<name>A0A835H508_9MAGN</name>
<dbReference type="InterPro" id="IPR036259">
    <property type="entry name" value="MFS_trans_sf"/>
</dbReference>
<gene>
    <name evidence="7" type="ORF">IFM89_017316</name>
</gene>
<evidence type="ECO:0000313" key="8">
    <source>
        <dbReference type="Proteomes" id="UP000631114"/>
    </source>
</evidence>
<sequence length="329" mass="35910">MVRDTHVAKREVDIGYYAGFVGEHTSASSTTRGAFMFGRALTSFIWGVISDRYGRKPVILSHIQRFVWPQYNILDGNFYKVPSWLDEWTSWSNYGIIISSAYASEICRQEYRALALSIMGTAWAIGALVGSAIGGFLAQPAEKFPNVVSKDSFFGSDACIFFLQLFSLWAVSPRKLGGLSFSTDEVGDVLTISGVGLLISQTLLYPRVERILGPIMVARIAAVLTIPVLASYPFIAKLSGFNLSLLLNCVTFLKNVFQVSITTGLLVLQNNAVDQHQRGAANGISMTGMSLFRAFGPAIGGVLLSWAQGRLDTSFLPGTKLYTIKSSIE</sequence>
<keyword evidence="8" id="KW-1185">Reference proteome</keyword>
<dbReference type="Gene3D" id="1.20.1720.10">
    <property type="entry name" value="Multidrug resistance protein D"/>
    <property type="match status" value="1"/>
</dbReference>
<evidence type="ECO:0000256" key="5">
    <source>
        <dbReference type="ARBA" id="ARBA00023136"/>
    </source>
</evidence>
<evidence type="ECO:0000256" key="1">
    <source>
        <dbReference type="ARBA" id="ARBA00004141"/>
    </source>
</evidence>
<dbReference type="PANTHER" id="PTHR23504:SF15">
    <property type="entry name" value="MAJOR FACILITATOR SUPERFAMILY (MFS) PROFILE DOMAIN-CONTAINING PROTEIN"/>
    <property type="match status" value="1"/>
</dbReference>
<evidence type="ECO:0000256" key="4">
    <source>
        <dbReference type="ARBA" id="ARBA00022989"/>
    </source>
</evidence>
<evidence type="ECO:0008006" key="9">
    <source>
        <dbReference type="Google" id="ProtNLM"/>
    </source>
</evidence>
<dbReference type="Proteomes" id="UP000631114">
    <property type="component" value="Unassembled WGS sequence"/>
</dbReference>
<feature type="transmembrane region" description="Helical" evidence="6">
    <location>
        <begin position="113"/>
        <end position="133"/>
    </location>
</feature>
<evidence type="ECO:0000256" key="2">
    <source>
        <dbReference type="ARBA" id="ARBA00022448"/>
    </source>
</evidence>
<keyword evidence="4 6" id="KW-1133">Transmembrane helix</keyword>
<proteinExistence type="predicted"/>
<comment type="caution">
    <text evidence="7">The sequence shown here is derived from an EMBL/GenBank/DDBJ whole genome shotgun (WGS) entry which is preliminary data.</text>
</comment>
<dbReference type="OrthoDB" id="10262656at2759"/>
<feature type="transmembrane region" description="Helical" evidence="6">
    <location>
        <begin position="153"/>
        <end position="171"/>
    </location>
</feature>
<keyword evidence="2" id="KW-0813">Transport</keyword>
<dbReference type="GO" id="GO:0016020">
    <property type="term" value="C:membrane"/>
    <property type="evidence" value="ECO:0007669"/>
    <property type="project" value="UniProtKB-SubCell"/>
</dbReference>
<dbReference type="EMBL" id="JADFTS010000008">
    <property type="protein sequence ID" value="KAF9592746.1"/>
    <property type="molecule type" value="Genomic_DNA"/>
</dbReference>
<reference evidence="7 8" key="1">
    <citation type="submission" date="2020-10" db="EMBL/GenBank/DDBJ databases">
        <title>The Coptis chinensis genome and diversification of protoberbering-type alkaloids.</title>
        <authorList>
            <person name="Wang B."/>
            <person name="Shu S."/>
            <person name="Song C."/>
            <person name="Liu Y."/>
        </authorList>
    </citation>
    <scope>NUCLEOTIDE SEQUENCE [LARGE SCALE GENOMIC DNA]</scope>
    <source>
        <strain evidence="7">HL-2020</strain>
        <tissue evidence="7">Leaf</tissue>
    </source>
</reference>
<keyword evidence="3 6" id="KW-0812">Transmembrane</keyword>
<organism evidence="7 8">
    <name type="scientific">Coptis chinensis</name>
    <dbReference type="NCBI Taxonomy" id="261450"/>
    <lineage>
        <taxon>Eukaryota</taxon>
        <taxon>Viridiplantae</taxon>
        <taxon>Streptophyta</taxon>
        <taxon>Embryophyta</taxon>
        <taxon>Tracheophyta</taxon>
        <taxon>Spermatophyta</taxon>
        <taxon>Magnoliopsida</taxon>
        <taxon>Ranunculales</taxon>
        <taxon>Ranunculaceae</taxon>
        <taxon>Coptidoideae</taxon>
        <taxon>Coptis</taxon>
    </lineage>
</organism>
<keyword evidence="5 6" id="KW-0472">Membrane</keyword>
<evidence type="ECO:0000313" key="7">
    <source>
        <dbReference type="EMBL" id="KAF9592746.1"/>
    </source>
</evidence>
<accession>A0A835H508</accession>
<dbReference type="AlphaFoldDB" id="A0A835H508"/>
<feature type="transmembrane region" description="Helical" evidence="6">
    <location>
        <begin position="241"/>
        <end position="268"/>
    </location>
</feature>
<comment type="subcellular location">
    <subcellularLocation>
        <location evidence="1">Membrane</location>
        <topology evidence="1">Multi-pass membrane protein</topology>
    </subcellularLocation>
</comment>
<protein>
    <recommendedName>
        <fullName evidence="9">Major facilitator superfamily (MFS) profile domain-containing protein</fullName>
    </recommendedName>
</protein>
<evidence type="ECO:0000256" key="6">
    <source>
        <dbReference type="SAM" id="Phobius"/>
    </source>
</evidence>
<evidence type="ECO:0000256" key="3">
    <source>
        <dbReference type="ARBA" id="ARBA00022692"/>
    </source>
</evidence>
<feature type="transmembrane region" description="Helical" evidence="6">
    <location>
        <begin position="211"/>
        <end position="235"/>
    </location>
</feature>
<dbReference type="Gene3D" id="1.20.1250.20">
    <property type="entry name" value="MFS general substrate transporter like domains"/>
    <property type="match status" value="2"/>
</dbReference>